<dbReference type="InterPro" id="IPR051677">
    <property type="entry name" value="AfsR-DnrI-RedD_regulator"/>
</dbReference>
<evidence type="ECO:0000313" key="2">
    <source>
        <dbReference type="EMBL" id="ADV68788.1"/>
    </source>
</evidence>
<feature type="domain" description="Bacterial transcriptional activator" evidence="1">
    <location>
        <begin position="663"/>
        <end position="775"/>
    </location>
</feature>
<dbReference type="InterPro" id="IPR011990">
    <property type="entry name" value="TPR-like_helical_dom_sf"/>
</dbReference>
<evidence type="ECO:0000313" key="3">
    <source>
        <dbReference type="Proteomes" id="UP000008635"/>
    </source>
</evidence>
<dbReference type="PANTHER" id="PTHR35807">
    <property type="entry name" value="TRANSCRIPTIONAL REGULATOR REDD-RELATED"/>
    <property type="match status" value="1"/>
</dbReference>
<dbReference type="STRING" id="709986.Deima_3160"/>
<name>E8U3U5_DEIML</name>
<sequence length="784" mass="87238">MALRLTLLVTAEQAAALGDLRDTLHRLGNLALRRARADLHTPVLALLQGLPDADTLPPALLKTLSGPVEQARHTRRGGLKRTGVHLNGQALRVQPDDETVSIWTRQGRVRCGLQLGNYQRHLLRDAGPWRGGTLSVDAAGAWYVRLDPVAAGEHAAPTPPDALNDAERRGQYADVLRLLGRKAPSTPRAQAQQAFAHYQLGQVDEAELALLRLSAQPNADARVWLGLSLLAGERQNHRQRIQHAVRGLEATPEAHIAAWLRCSQSRGHIELGEVTHGVHVAEQALAQVPADDLYARARCLYFLQGAYAAAERFTEQEATAREAMRLFELLGIHRERLALMLDLSYRSFYLNRVPEATELLQRTIALAAEHQDARMAEALLIRAEFGVLQAQFTQALQDLQAVRALEQRAARHRFTVVIQALQAEAHWRAGEWTFETFEETIESLLPLSSFDATVLHFYRGLCQYRRGAPEARASLQQAADGLALMDSFRLRAHAFLLDLQRAQGPLEETHVAPLRTLLDTVGGEPALTLDLDRLAPLYAACAARGLGGRRFERLAQRAGQNHVTLTLQTFGTFAVRVDRTPIRIGLQKAQELLVHLALHGPTRRETLVDALWDGSDRPGVESYFKQAVRTLRTALRAFVPDGEEPIIHQGGQYHLHPCWTVQLDAADVDAASRAHDLRQWQRALALYTGEFLTHSTSEWVQDARLRFHDAALSCALSVGDALLNTQPLAAREAYTRAVDLEPLEERGWQGLLRSLERGDAPHQLDLTRRRYERVFAQELGVTPS</sequence>
<dbReference type="OrthoDB" id="57591at2"/>
<proteinExistence type="predicted"/>
<accession>E8U3U5</accession>
<dbReference type="eggNOG" id="COG3629">
    <property type="taxonomic scope" value="Bacteria"/>
</dbReference>
<dbReference type="AlphaFoldDB" id="E8U3U5"/>
<gene>
    <name evidence="2" type="ordered locus">Deima_3160</name>
</gene>
<dbReference type="KEGG" id="dmr:Deima_3160"/>
<dbReference type="Proteomes" id="UP000008635">
    <property type="component" value="Chromosome"/>
</dbReference>
<evidence type="ECO:0000259" key="1">
    <source>
        <dbReference type="SMART" id="SM01043"/>
    </source>
</evidence>
<protein>
    <submittedName>
        <fullName evidence="2">Response regulator receiver and SARP domain protein</fullName>
    </submittedName>
</protein>
<reference evidence="2 3" key="1">
    <citation type="journal article" date="2011" name="Stand. Genomic Sci.">
        <title>Complete genome sequence of Deinococcus maricopensis type strain (LB-34).</title>
        <authorList>
            <person name="Pukall R."/>
            <person name="Zeytun A."/>
            <person name="Lucas S."/>
            <person name="Lapidus A."/>
            <person name="Hammon N."/>
            <person name="Deshpande S."/>
            <person name="Nolan M."/>
            <person name="Cheng J.F."/>
            <person name="Pitluck S."/>
            <person name="Liolios K."/>
            <person name="Pagani I."/>
            <person name="Mikhailova N."/>
            <person name="Ivanova N."/>
            <person name="Mavromatis K."/>
            <person name="Pati A."/>
            <person name="Tapia R."/>
            <person name="Han C."/>
            <person name="Goodwin L."/>
            <person name="Chen A."/>
            <person name="Palaniappan K."/>
            <person name="Land M."/>
            <person name="Hauser L."/>
            <person name="Chang Y.J."/>
            <person name="Jeffries C.D."/>
            <person name="Brambilla E.M."/>
            <person name="Rohde M."/>
            <person name="Goker M."/>
            <person name="Detter J.C."/>
            <person name="Woyke T."/>
            <person name="Bristow J."/>
            <person name="Eisen J.A."/>
            <person name="Markowitz V."/>
            <person name="Hugenholtz P."/>
            <person name="Kyrpides N.C."/>
            <person name="Klenk H.P."/>
        </authorList>
    </citation>
    <scope>NUCLEOTIDE SEQUENCE [LARGE SCALE GENOMIC DNA]</scope>
    <source>
        <strain evidence="3">DSM 21211 / LMG 22137 / NRRL B-23946 / LB-34</strain>
    </source>
</reference>
<dbReference type="RefSeq" id="WP_013558291.1">
    <property type="nucleotide sequence ID" value="NC_014958.1"/>
</dbReference>
<organism evidence="2 3">
    <name type="scientific">Deinococcus maricopensis (strain DSM 21211 / LMG 22137 / NRRL B-23946 / LB-34)</name>
    <dbReference type="NCBI Taxonomy" id="709986"/>
    <lineage>
        <taxon>Bacteria</taxon>
        <taxon>Thermotogati</taxon>
        <taxon>Deinococcota</taxon>
        <taxon>Deinococci</taxon>
        <taxon>Deinococcales</taxon>
        <taxon>Deinococcaceae</taxon>
        <taxon>Deinococcus</taxon>
    </lineage>
</organism>
<reference evidence="3" key="2">
    <citation type="submission" date="2011-01" db="EMBL/GenBank/DDBJ databases">
        <title>The complete genome of Deinococcus maricopensis DSM 21211.</title>
        <authorList>
            <consortium name="US DOE Joint Genome Institute (JGI-PGF)"/>
            <person name="Lucas S."/>
            <person name="Copeland A."/>
            <person name="Lapidus A."/>
            <person name="Goodwin L."/>
            <person name="Pitluck S."/>
            <person name="Kyrpides N."/>
            <person name="Mavromatis K."/>
            <person name="Pagani I."/>
            <person name="Ivanova N."/>
            <person name="Ovchinnikova G."/>
            <person name="Zeytun A."/>
            <person name="Detter J.C."/>
            <person name="Han C."/>
            <person name="Land M."/>
            <person name="Hauser L."/>
            <person name="Markowitz V."/>
            <person name="Cheng J.-F."/>
            <person name="Hugenholtz P."/>
            <person name="Woyke T."/>
            <person name="Wu D."/>
            <person name="Pukall R."/>
            <person name="Gehrich-Schroeter G."/>
            <person name="Brambilla E."/>
            <person name="Klenk H.-P."/>
            <person name="Eisen J.A."/>
        </authorList>
    </citation>
    <scope>NUCLEOTIDE SEQUENCE [LARGE SCALE GENOMIC DNA]</scope>
    <source>
        <strain evidence="3">DSM 21211 / LMG 22137 / NRRL B-23946 / LB-34</strain>
    </source>
</reference>
<dbReference type="Gene3D" id="1.25.40.10">
    <property type="entry name" value="Tetratricopeptide repeat domain"/>
    <property type="match status" value="2"/>
</dbReference>
<dbReference type="Gene3D" id="1.10.10.10">
    <property type="entry name" value="Winged helix-like DNA-binding domain superfamily/Winged helix DNA-binding domain"/>
    <property type="match status" value="1"/>
</dbReference>
<dbReference type="EMBL" id="CP002454">
    <property type="protein sequence ID" value="ADV68788.1"/>
    <property type="molecule type" value="Genomic_DNA"/>
</dbReference>
<dbReference type="SUPFAM" id="SSF48452">
    <property type="entry name" value="TPR-like"/>
    <property type="match status" value="1"/>
</dbReference>
<keyword evidence="3" id="KW-1185">Reference proteome</keyword>
<dbReference type="eggNOG" id="COG0675">
    <property type="taxonomic scope" value="Bacteria"/>
</dbReference>
<dbReference type="HOGENOM" id="CLU_357434_0_0_0"/>
<dbReference type="InterPro" id="IPR036388">
    <property type="entry name" value="WH-like_DNA-bd_sf"/>
</dbReference>
<dbReference type="InterPro" id="IPR005158">
    <property type="entry name" value="BTAD"/>
</dbReference>
<dbReference type="SMART" id="SM01043">
    <property type="entry name" value="BTAD"/>
    <property type="match status" value="1"/>
</dbReference>